<evidence type="ECO:0000313" key="6">
    <source>
        <dbReference type="Proteomes" id="UP000242287"/>
    </source>
</evidence>
<keyword evidence="2" id="KW-0378">Hydrolase</keyword>
<reference evidence="5 6" key="1">
    <citation type="submission" date="2014-02" db="EMBL/GenBank/DDBJ databases">
        <title>Transposable element dynamics among asymbiotic and ectomycorrhizal Amanita fungi.</title>
        <authorList>
            <consortium name="DOE Joint Genome Institute"/>
            <person name="Hess J."/>
            <person name="Skrede I."/>
            <person name="Wolfe B."/>
            <person name="LaButti K."/>
            <person name="Ohm R.A."/>
            <person name="Grigoriev I.V."/>
            <person name="Pringle A."/>
        </authorList>
    </citation>
    <scope>NUCLEOTIDE SEQUENCE [LARGE SCALE GENOMIC DNA]</scope>
    <source>
        <strain evidence="5 6">SKay4041</strain>
    </source>
</reference>
<dbReference type="EMBL" id="KZ302095">
    <property type="protein sequence ID" value="PFH47724.1"/>
    <property type="molecule type" value="Genomic_DNA"/>
</dbReference>
<dbReference type="STRING" id="703135.A0A2A9NEH9"/>
<dbReference type="PANTHER" id="PTHR12159:SF9">
    <property type="entry name" value="G_T MISMATCH-SPECIFIC THYMINE DNA GLYCOSYLASE"/>
    <property type="match status" value="1"/>
</dbReference>
<dbReference type="Gene3D" id="3.40.470.10">
    <property type="entry name" value="Uracil-DNA glycosylase-like domain"/>
    <property type="match status" value="1"/>
</dbReference>
<organism evidence="5 6">
    <name type="scientific">Amanita thiersii Skay4041</name>
    <dbReference type="NCBI Taxonomy" id="703135"/>
    <lineage>
        <taxon>Eukaryota</taxon>
        <taxon>Fungi</taxon>
        <taxon>Dikarya</taxon>
        <taxon>Basidiomycota</taxon>
        <taxon>Agaricomycotina</taxon>
        <taxon>Agaricomycetes</taxon>
        <taxon>Agaricomycetidae</taxon>
        <taxon>Agaricales</taxon>
        <taxon>Pluteineae</taxon>
        <taxon>Amanitaceae</taxon>
        <taxon>Amanita</taxon>
    </lineage>
</organism>
<dbReference type="OrthoDB" id="565731at2759"/>
<accession>A0A2A9NEH9</accession>
<dbReference type="GO" id="GO:0004844">
    <property type="term" value="F:uracil DNA N-glycosylase activity"/>
    <property type="evidence" value="ECO:0007669"/>
    <property type="project" value="TreeGrafter"/>
</dbReference>
<proteinExistence type="predicted"/>
<evidence type="ECO:0000256" key="2">
    <source>
        <dbReference type="ARBA" id="ARBA00022801"/>
    </source>
</evidence>
<name>A0A2A9NEH9_9AGAR</name>
<dbReference type="InterPro" id="IPR036895">
    <property type="entry name" value="Uracil-DNA_glycosylase-like_sf"/>
</dbReference>
<dbReference type="Proteomes" id="UP000242287">
    <property type="component" value="Unassembled WGS sequence"/>
</dbReference>
<protein>
    <recommendedName>
        <fullName evidence="4">Uracil-DNA glycosylase-like domain-containing protein</fullName>
    </recommendedName>
</protein>
<evidence type="ECO:0000313" key="5">
    <source>
        <dbReference type="EMBL" id="PFH47724.1"/>
    </source>
</evidence>
<feature type="domain" description="Uracil-DNA glycosylase-like" evidence="4">
    <location>
        <begin position="145"/>
        <end position="321"/>
    </location>
</feature>
<sequence length="349" mass="38038">MSIDEQIMGILGIEDTTGSVDTPTPGDEASLSVAASSVSTFQSVVSGFAFASTDGKTLRRSSRLIKRATNCKVENTAVELSEEKTTKSSASAVELEPGTSIKIRKRKSLTGLTRINSTKKKQKRGYADPEKYAHLNGLRDVLGMELDVLFCGINPGEYSATVGHHFANPTNHFWRCLHASGFTDELISPSEDYTLADRFSLGLTNLVDRPTAGQDELSNGEQTAGVPSLLSKVARHRPYVMCFIGLGIAKMVKTYCLPRRNSSVSQASPSIGFQPYKLVYDNDQKDVPRVKQTLFYAVPSTSGRVVQFQRDDKTKILKDLRDKLADIKSGSFDSSAFHPVSASLIQVSA</sequence>
<gene>
    <name evidence="5" type="ORF">AMATHDRAFT_66979</name>
</gene>
<keyword evidence="6" id="KW-1185">Reference proteome</keyword>
<dbReference type="GO" id="GO:0008263">
    <property type="term" value="F:pyrimidine-specific mismatch base pair DNA N-glycosylase activity"/>
    <property type="evidence" value="ECO:0007669"/>
    <property type="project" value="TreeGrafter"/>
</dbReference>
<dbReference type="InterPro" id="IPR015637">
    <property type="entry name" value="MUG/TDG"/>
</dbReference>
<dbReference type="CDD" id="cd10028">
    <property type="entry name" value="UDG-F2_TDG_MUG"/>
    <property type="match status" value="1"/>
</dbReference>
<dbReference type="PANTHER" id="PTHR12159">
    <property type="entry name" value="G/T AND G/U MISMATCH-SPECIFIC DNA GLYCOSYLASE"/>
    <property type="match status" value="1"/>
</dbReference>
<keyword evidence="3" id="KW-0234">DNA repair</keyword>
<dbReference type="AlphaFoldDB" id="A0A2A9NEH9"/>
<dbReference type="GO" id="GO:0006285">
    <property type="term" value="P:base-excision repair, AP site formation"/>
    <property type="evidence" value="ECO:0007669"/>
    <property type="project" value="InterPro"/>
</dbReference>
<keyword evidence="1" id="KW-0227">DNA damage</keyword>
<dbReference type="InterPro" id="IPR005122">
    <property type="entry name" value="Uracil-DNA_glycosylase-like"/>
</dbReference>
<dbReference type="SUPFAM" id="SSF52141">
    <property type="entry name" value="Uracil-DNA glycosylase-like"/>
    <property type="match status" value="1"/>
</dbReference>
<evidence type="ECO:0000256" key="3">
    <source>
        <dbReference type="ARBA" id="ARBA00023204"/>
    </source>
</evidence>
<dbReference type="Pfam" id="PF03167">
    <property type="entry name" value="UDG"/>
    <property type="match status" value="1"/>
</dbReference>
<evidence type="ECO:0000256" key="1">
    <source>
        <dbReference type="ARBA" id="ARBA00022763"/>
    </source>
</evidence>
<evidence type="ECO:0000259" key="4">
    <source>
        <dbReference type="Pfam" id="PF03167"/>
    </source>
</evidence>